<reference evidence="12 13" key="1">
    <citation type="journal article" date="2012" name="Mol. Biol. Evol.">
        <title>Genome reduction and co-evolution between the primary and secondary bacterial symbionts of psyllids.</title>
        <authorList>
            <person name="Sloan D.B."/>
            <person name="Moran N.A."/>
        </authorList>
    </citation>
    <scope>NUCLEOTIDE SEQUENCE [LARGE SCALE GENOMIC DNA]</scope>
    <source>
        <strain evidence="12">Hcub_S</strain>
    </source>
</reference>
<dbReference type="SFLD" id="SFLDS00029">
    <property type="entry name" value="Radical_SAM"/>
    <property type="match status" value="1"/>
</dbReference>
<evidence type="ECO:0000256" key="3">
    <source>
        <dbReference type="ARBA" id="ARBA00017228"/>
    </source>
</evidence>
<dbReference type="InterPro" id="IPR006638">
    <property type="entry name" value="Elp3/MiaA/NifB-like_rSAM"/>
</dbReference>
<keyword evidence="8 10" id="KW-0411">Iron-sulfur</keyword>
<keyword evidence="10" id="KW-0004">4Fe-4S</keyword>
<dbReference type="InterPro" id="IPR004559">
    <property type="entry name" value="HemW-like"/>
</dbReference>
<comment type="cofactor">
    <cofactor evidence="1">
        <name>[4Fe-4S] cluster</name>
        <dbReference type="ChEBI" id="CHEBI:49883"/>
    </cofactor>
</comment>
<dbReference type="EMBL" id="CP003547">
    <property type="protein sequence ID" value="AFP85477.1"/>
    <property type="molecule type" value="Genomic_DNA"/>
</dbReference>
<dbReference type="PANTHER" id="PTHR13932">
    <property type="entry name" value="COPROPORPHYRINIGEN III OXIDASE"/>
    <property type="match status" value="1"/>
</dbReference>
<evidence type="ECO:0000256" key="5">
    <source>
        <dbReference type="ARBA" id="ARBA00022691"/>
    </source>
</evidence>
<dbReference type="SMART" id="SM00729">
    <property type="entry name" value="Elp3"/>
    <property type="match status" value="1"/>
</dbReference>
<dbReference type="KEGG" id="sehc:A35E_00166"/>
<dbReference type="SFLD" id="SFLDF00562">
    <property type="entry name" value="HemN-like__clustered_with_heat"/>
    <property type="match status" value="1"/>
</dbReference>
<dbReference type="CDD" id="cd01335">
    <property type="entry name" value="Radical_SAM"/>
    <property type="match status" value="1"/>
</dbReference>
<evidence type="ECO:0000259" key="11">
    <source>
        <dbReference type="PROSITE" id="PS51918"/>
    </source>
</evidence>
<dbReference type="InterPro" id="IPR013785">
    <property type="entry name" value="Aldolase_TIM"/>
</dbReference>
<evidence type="ECO:0000256" key="8">
    <source>
        <dbReference type="ARBA" id="ARBA00023014"/>
    </source>
</evidence>
<dbReference type="GO" id="GO:0051539">
    <property type="term" value="F:4 iron, 4 sulfur cluster binding"/>
    <property type="evidence" value="ECO:0007669"/>
    <property type="project" value="UniProtKB-UniRule"/>
</dbReference>
<dbReference type="HOGENOM" id="CLU_027579_2_1_6"/>
<proteinExistence type="inferred from homology"/>
<dbReference type="SUPFAM" id="SSF102114">
    <property type="entry name" value="Radical SAM enzymes"/>
    <property type="match status" value="1"/>
</dbReference>
<organism evidence="12 13">
    <name type="scientific">secondary endosymbiont of Heteropsylla cubana</name>
    <dbReference type="NCBI Taxonomy" id="134287"/>
    <lineage>
        <taxon>Bacteria</taxon>
        <taxon>Pseudomonadati</taxon>
        <taxon>Pseudomonadota</taxon>
        <taxon>Gammaproteobacteria</taxon>
        <taxon>Enterobacterales</taxon>
        <taxon>Enterobacteriaceae</taxon>
        <taxon>aphid secondary symbionts</taxon>
    </lineage>
</organism>
<keyword evidence="4 10" id="KW-0349">Heme</keyword>
<evidence type="ECO:0000256" key="9">
    <source>
        <dbReference type="ARBA" id="ARBA00023186"/>
    </source>
</evidence>
<evidence type="ECO:0000256" key="7">
    <source>
        <dbReference type="ARBA" id="ARBA00023004"/>
    </source>
</evidence>
<dbReference type="NCBIfam" id="TIGR00539">
    <property type="entry name" value="hemN_rel"/>
    <property type="match status" value="1"/>
</dbReference>
<dbReference type="GO" id="GO:0046872">
    <property type="term" value="F:metal ion binding"/>
    <property type="evidence" value="ECO:0007669"/>
    <property type="project" value="UniProtKB-UniRule"/>
</dbReference>
<dbReference type="GO" id="GO:0005737">
    <property type="term" value="C:cytoplasm"/>
    <property type="evidence" value="ECO:0007669"/>
    <property type="project" value="UniProtKB-SubCell"/>
</dbReference>
<dbReference type="Pfam" id="PF04055">
    <property type="entry name" value="Radical_SAM"/>
    <property type="match status" value="1"/>
</dbReference>
<gene>
    <name evidence="12" type="ORF">A35E_00166</name>
</gene>
<dbReference type="Gene3D" id="3.20.20.70">
    <property type="entry name" value="Aldolase class I"/>
    <property type="match status" value="1"/>
</dbReference>
<dbReference type="InterPro" id="IPR034505">
    <property type="entry name" value="Coproporphyrinogen-III_oxidase"/>
</dbReference>
<evidence type="ECO:0000256" key="2">
    <source>
        <dbReference type="ARBA" id="ARBA00006100"/>
    </source>
</evidence>
<keyword evidence="5 10" id="KW-0949">S-adenosyl-L-methionine</keyword>
<dbReference type="PROSITE" id="PS51918">
    <property type="entry name" value="RADICAL_SAM"/>
    <property type="match status" value="1"/>
</dbReference>
<dbReference type="STRING" id="134287.A35E_00166"/>
<feature type="domain" description="Radical SAM core" evidence="11">
    <location>
        <begin position="1"/>
        <end position="237"/>
    </location>
</feature>
<keyword evidence="13" id="KW-1185">Reference proteome</keyword>
<dbReference type="InterPro" id="IPR007197">
    <property type="entry name" value="rSAM"/>
</dbReference>
<dbReference type="Proteomes" id="UP000003937">
    <property type="component" value="Chromosome"/>
</dbReference>
<dbReference type="AlphaFoldDB" id="J3TGD8"/>
<comment type="subcellular location">
    <subcellularLocation>
        <location evidence="10">Cytoplasm</location>
    </subcellularLocation>
</comment>
<protein>
    <recommendedName>
        <fullName evidence="3 10">Heme chaperone HemW</fullName>
    </recommendedName>
</protein>
<dbReference type="SFLD" id="SFLDG01065">
    <property type="entry name" value="anaerobic_coproporphyrinogen-I"/>
    <property type="match status" value="1"/>
</dbReference>
<dbReference type="RefSeq" id="WP_014888774.1">
    <property type="nucleotide sequence ID" value="NC_018420.1"/>
</dbReference>
<evidence type="ECO:0000313" key="13">
    <source>
        <dbReference type="Proteomes" id="UP000003937"/>
    </source>
</evidence>
<dbReference type="InterPro" id="IPR058240">
    <property type="entry name" value="rSAM_sf"/>
</dbReference>
<dbReference type="SFLD" id="SFLDF00288">
    <property type="entry name" value="HemN-like__clustered_with_nucl"/>
    <property type="match status" value="1"/>
</dbReference>
<comment type="similarity">
    <text evidence="2">Belongs to the anaerobic coproporphyrinogen-III oxidase family. HemW subfamily.</text>
</comment>
<dbReference type="PATRIC" id="fig|134287.3.peg.155"/>
<dbReference type="InterPro" id="IPR010723">
    <property type="entry name" value="HemN_C"/>
</dbReference>
<dbReference type="PANTHER" id="PTHR13932:SF5">
    <property type="entry name" value="RADICAL S-ADENOSYL METHIONINE DOMAIN-CONTAINING PROTEIN 1, MITOCHONDRIAL"/>
    <property type="match status" value="1"/>
</dbReference>
<accession>J3TGD8</accession>
<evidence type="ECO:0000256" key="1">
    <source>
        <dbReference type="ARBA" id="ARBA00001966"/>
    </source>
</evidence>
<keyword evidence="9 10" id="KW-0143">Chaperone</keyword>
<name>J3TGD8_9ENTR</name>
<sequence length="376" mass="43659">MVNFPPLGLYLHLPWCIKKCPYCDFNVHKLTKKISQHQYIKHLLSDLDHDIPLISNRIINTIYIGGGTPNLFSPKLIQTLIDNIRDRLPISLDAEITMEANPGKSDQNSFKDYQLAGINRISIGVQSFSEKQLIQLGRKHSVEESRYAARMAASVKLHSFNLDIMYGLPNQSLLEALNDLNEAINFGAPHISWYQLTIEPNTLFFCKKPILPDHDTIWKIYKYGKKILKSSGYYQYEISGYAKPGFQCQHNVNYWRFGDYIGIGCGAHGKLCQKDGKILRTVKTRNPYRYMKGEYLDKQYPISLSELPLEYFMNRFRLLKVVSKKEFRFFTRLKECQVRPALNNAIRIGYITESKNHWKLTKKGYLFLDSLLELLI</sequence>
<dbReference type="OrthoDB" id="9808022at2"/>
<dbReference type="Pfam" id="PF06969">
    <property type="entry name" value="HemN_C"/>
    <property type="match status" value="1"/>
</dbReference>
<comment type="function">
    <text evidence="10">Probably acts as a heme chaperone, transferring heme to an unknown acceptor. Binds one molecule of heme per monomer, possibly covalently. Binds 1 [4Fe-4S] cluster. The cluster is coordinated with 3 cysteines and an exchangeable S-adenosyl-L-methionine.</text>
</comment>
<keyword evidence="6 10" id="KW-0479">Metal-binding</keyword>
<keyword evidence="10" id="KW-0963">Cytoplasm</keyword>
<evidence type="ECO:0000256" key="6">
    <source>
        <dbReference type="ARBA" id="ARBA00022723"/>
    </source>
</evidence>
<evidence type="ECO:0000256" key="4">
    <source>
        <dbReference type="ARBA" id="ARBA00022617"/>
    </source>
</evidence>
<evidence type="ECO:0000313" key="12">
    <source>
        <dbReference type="EMBL" id="AFP85477.1"/>
    </source>
</evidence>
<dbReference type="GO" id="GO:0004109">
    <property type="term" value="F:coproporphyrinogen oxidase activity"/>
    <property type="evidence" value="ECO:0007669"/>
    <property type="project" value="InterPro"/>
</dbReference>
<keyword evidence="7 10" id="KW-0408">Iron</keyword>
<evidence type="ECO:0000256" key="10">
    <source>
        <dbReference type="RuleBase" id="RU364116"/>
    </source>
</evidence>
<dbReference type="GO" id="GO:0006779">
    <property type="term" value="P:porphyrin-containing compound biosynthetic process"/>
    <property type="evidence" value="ECO:0007669"/>
    <property type="project" value="InterPro"/>
</dbReference>